<sequence>MLKENKKIKKRWLWSFLFPTVAVLALSSSCSLVIPYNMTYKTYLALAQDVMAGLETKIINNKMKALKAQAANTKLDQIEPDVLERLNHNALFLARQKIQIQVRKDITNLQNQQKEILDSISFHLNTKTKTYVHISANNLQVINANFFINYLKNQECDLESFRTSTQSNNNILSVSRDDDPNSLDISFKVIFANSNIPPTSVIIDAFIGNKFIKYEVFRIMINAAYEFLQTLEANNFRDITNYQDLDQFFAEKSYHLILDNQVMIYIADIYNQLYIHQRDLLFQYQKEHILKQRS</sequence>
<dbReference type="RefSeq" id="WP_263817815.1">
    <property type="nucleotide sequence ID" value="NZ_JAOXHJ010000002.1"/>
</dbReference>
<reference evidence="1 2" key="1">
    <citation type="journal article" date="2020" name="Int. J. Syst. Evol. Microbiol.">
        <title>Ureaplasma miroungigenitalium sp. nov. isolated from northern elephant seals (Mirounga angustirostris) and Ureaplasma zalophigenitalium sp. nov. isolated from California sea lions (Zalophus californianus).</title>
        <authorList>
            <person name="Volokhov D.V."/>
            <person name="Gulland F.M."/>
            <person name="Gao Y."/>
            <person name="Chizhikov V.E."/>
        </authorList>
    </citation>
    <scope>NUCLEOTIDE SEQUENCE [LARGE SCALE GENOMIC DNA]</scope>
    <source>
        <strain evidence="1 2">CSL7644-GEN</strain>
    </source>
</reference>
<gene>
    <name evidence="1" type="ORF">OF365_01355</name>
</gene>
<dbReference type="EMBL" id="JAOXHJ010000002">
    <property type="protein sequence ID" value="MCV3754011.1"/>
    <property type="molecule type" value="Genomic_DNA"/>
</dbReference>
<keyword evidence="2" id="KW-1185">Reference proteome</keyword>
<evidence type="ECO:0000313" key="1">
    <source>
        <dbReference type="EMBL" id="MCV3754011.1"/>
    </source>
</evidence>
<proteinExistence type="predicted"/>
<name>A0ABT3BP47_9BACT</name>
<organism evidence="1 2">
    <name type="scientific">Ureaplasma zalophigenitalium</name>
    <dbReference type="NCBI Taxonomy" id="907723"/>
    <lineage>
        <taxon>Bacteria</taxon>
        <taxon>Bacillati</taxon>
        <taxon>Mycoplasmatota</taxon>
        <taxon>Mycoplasmoidales</taxon>
        <taxon>Mycoplasmoidaceae</taxon>
        <taxon>Ureaplasma</taxon>
    </lineage>
</organism>
<protein>
    <recommendedName>
        <fullName evidence="3">Lipoprotein</fullName>
    </recommendedName>
</protein>
<dbReference type="PROSITE" id="PS51257">
    <property type="entry name" value="PROKAR_LIPOPROTEIN"/>
    <property type="match status" value="1"/>
</dbReference>
<accession>A0ABT3BP47</accession>
<dbReference type="Proteomes" id="UP001207252">
    <property type="component" value="Unassembled WGS sequence"/>
</dbReference>
<comment type="caution">
    <text evidence="1">The sequence shown here is derived from an EMBL/GenBank/DDBJ whole genome shotgun (WGS) entry which is preliminary data.</text>
</comment>
<evidence type="ECO:0008006" key="3">
    <source>
        <dbReference type="Google" id="ProtNLM"/>
    </source>
</evidence>
<evidence type="ECO:0000313" key="2">
    <source>
        <dbReference type="Proteomes" id="UP001207252"/>
    </source>
</evidence>